<dbReference type="Gene3D" id="3.40.1280.10">
    <property type="match status" value="1"/>
</dbReference>
<keyword evidence="4" id="KW-0949">S-adenosyl-L-methionine</keyword>
<dbReference type="InterPro" id="IPR001537">
    <property type="entry name" value="SpoU_MeTrfase"/>
</dbReference>
<evidence type="ECO:0000256" key="5">
    <source>
        <dbReference type="SAM" id="MobiDB-lite"/>
    </source>
</evidence>
<feature type="region of interest" description="Disordered" evidence="5">
    <location>
        <begin position="161"/>
        <end position="180"/>
    </location>
</feature>
<reference evidence="7 8" key="1">
    <citation type="submission" date="2024-03" db="EMBL/GenBank/DDBJ databases">
        <title>Complete genome sequence of the green alga Chloropicon roscoffensis RCC1871.</title>
        <authorList>
            <person name="Lemieux C."/>
            <person name="Pombert J.-F."/>
            <person name="Otis C."/>
            <person name="Turmel M."/>
        </authorList>
    </citation>
    <scope>NUCLEOTIDE SEQUENCE [LARGE SCALE GENOMIC DNA]</scope>
    <source>
        <strain evidence="7 8">RCC1871</strain>
    </source>
</reference>
<dbReference type="Pfam" id="PF00588">
    <property type="entry name" value="SpoU_methylase"/>
    <property type="match status" value="1"/>
</dbReference>
<proteinExistence type="inferred from homology"/>
<feature type="domain" description="tRNA/rRNA methyltransferase SpoU type" evidence="6">
    <location>
        <begin position="56"/>
        <end position="238"/>
    </location>
</feature>
<organism evidence="7 8">
    <name type="scientific">Chloropicon roscoffensis</name>
    <dbReference type="NCBI Taxonomy" id="1461544"/>
    <lineage>
        <taxon>Eukaryota</taxon>
        <taxon>Viridiplantae</taxon>
        <taxon>Chlorophyta</taxon>
        <taxon>Chloropicophyceae</taxon>
        <taxon>Chloropicales</taxon>
        <taxon>Chloropicaceae</taxon>
        <taxon>Chloropicon</taxon>
    </lineage>
</organism>
<dbReference type="GO" id="GO:0008173">
    <property type="term" value="F:RNA methyltransferase activity"/>
    <property type="evidence" value="ECO:0007669"/>
    <property type="project" value="InterPro"/>
</dbReference>
<dbReference type="AlphaFoldDB" id="A0AAX4PN53"/>
<evidence type="ECO:0000256" key="3">
    <source>
        <dbReference type="ARBA" id="ARBA00022679"/>
    </source>
</evidence>
<evidence type="ECO:0000259" key="6">
    <source>
        <dbReference type="Pfam" id="PF00588"/>
    </source>
</evidence>
<name>A0AAX4PN53_9CHLO</name>
<dbReference type="GO" id="GO:0003723">
    <property type="term" value="F:RNA binding"/>
    <property type="evidence" value="ECO:0007669"/>
    <property type="project" value="InterPro"/>
</dbReference>
<dbReference type="CDD" id="cd18093">
    <property type="entry name" value="SpoU-like_TrmJ"/>
    <property type="match status" value="1"/>
</dbReference>
<gene>
    <name evidence="7" type="ORF">HKI87_19g88690</name>
</gene>
<dbReference type="Proteomes" id="UP001472866">
    <property type="component" value="Chromosome 19"/>
</dbReference>
<accession>A0AAX4PN53</accession>
<feature type="compositionally biased region" description="Acidic residues" evidence="5">
    <location>
        <begin position="161"/>
        <end position="171"/>
    </location>
</feature>
<dbReference type="InterPro" id="IPR029026">
    <property type="entry name" value="tRNA_m1G_MTases_N"/>
</dbReference>
<comment type="similarity">
    <text evidence="1">Belongs to the class IV-like SAM-binding methyltransferase superfamily. RNA methyltransferase TrmH family.</text>
</comment>
<dbReference type="PANTHER" id="PTHR42786">
    <property type="entry name" value="TRNA/RRNA METHYLTRANSFERASE"/>
    <property type="match status" value="1"/>
</dbReference>
<protein>
    <submittedName>
        <fullName evidence="7">tRNA (Cytidine-2'-O-)-methyltransferase TrmJ</fullName>
    </submittedName>
</protein>
<dbReference type="PANTHER" id="PTHR42786:SF2">
    <property type="entry name" value="TRNA (CYTIDINE_URIDINE-2'-O-)-METHYLTRANSFERASE TRMJ"/>
    <property type="match status" value="1"/>
</dbReference>
<evidence type="ECO:0000313" key="8">
    <source>
        <dbReference type="Proteomes" id="UP001472866"/>
    </source>
</evidence>
<evidence type="ECO:0000256" key="4">
    <source>
        <dbReference type="ARBA" id="ARBA00022691"/>
    </source>
</evidence>
<evidence type="ECO:0000256" key="2">
    <source>
        <dbReference type="ARBA" id="ARBA00022603"/>
    </source>
</evidence>
<evidence type="ECO:0000313" key="7">
    <source>
        <dbReference type="EMBL" id="WZN67296.1"/>
    </source>
</evidence>
<dbReference type="EMBL" id="CP151519">
    <property type="protein sequence ID" value="WZN67296.1"/>
    <property type="molecule type" value="Genomic_DNA"/>
</dbReference>
<keyword evidence="3" id="KW-0808">Transferase</keyword>
<dbReference type="InterPro" id="IPR004384">
    <property type="entry name" value="RNA_MeTrfase_TrmJ/LasT"/>
</dbReference>
<dbReference type="GO" id="GO:0002128">
    <property type="term" value="P:tRNA nucleoside ribose methylation"/>
    <property type="evidence" value="ECO:0007669"/>
    <property type="project" value="TreeGrafter"/>
</dbReference>
<dbReference type="InterPro" id="IPR029028">
    <property type="entry name" value="Alpha/beta_knot_MTases"/>
</dbReference>
<dbReference type="SUPFAM" id="SSF75217">
    <property type="entry name" value="alpha/beta knot"/>
    <property type="match status" value="1"/>
</dbReference>
<keyword evidence="2" id="KW-0489">Methyltransferase</keyword>
<evidence type="ECO:0000256" key="1">
    <source>
        <dbReference type="ARBA" id="ARBA00007228"/>
    </source>
</evidence>
<keyword evidence="8" id="KW-1185">Reference proteome</keyword>
<sequence>MMASSAASARWAARDLTPPRWHSSDPVRRHHRRRPSRRVLLLRVTHASQAARLDDVVVVLCRPQGAQNVGAVARSMANFGLSDLRIVAPRQTVTDEWGDGKIVENYAVFATDVLDSTRFYEELREAVGDCGIVLGTGATSRKGLVALSPGAAADLMRQTLEENEEGDDGDEASSSSSSSRVALVLGNERFGLSTEEVRLCSHTINIQTDVPSKTKNKSTGDHSRSSLNLSHAAAIFFYEIFRSFKRSSGDLRDFPEQSTKPAKAMPLRAKMELKDLLFRCRRSLDVGDAVAEHQLKDDEESLLSLVARNALSARDASVLFQIGKRVEALCDGSDGSALGGLLAAEMDVGNGVASSLKQVAPNLSLSKEELRWLEAELARRRGEESELA</sequence>
<dbReference type="GO" id="GO:0005829">
    <property type="term" value="C:cytosol"/>
    <property type="evidence" value="ECO:0007669"/>
    <property type="project" value="TreeGrafter"/>
</dbReference>